<comment type="caution">
    <text evidence="2">The sequence shown here is derived from an EMBL/GenBank/DDBJ whole genome shotgun (WGS) entry which is preliminary data.</text>
</comment>
<dbReference type="InterPro" id="IPR027417">
    <property type="entry name" value="P-loop_NTPase"/>
</dbReference>
<dbReference type="Gene3D" id="3.40.50.300">
    <property type="entry name" value="P-loop containing nucleotide triphosphate hydrolases"/>
    <property type="match status" value="1"/>
</dbReference>
<dbReference type="InterPro" id="IPR011704">
    <property type="entry name" value="ATPase_dyneun-rel_AAA"/>
</dbReference>
<organism evidence="2 3">
    <name type="scientific">Isoptericola luteus</name>
    <dbReference type="NCBI Taxonomy" id="2879484"/>
    <lineage>
        <taxon>Bacteria</taxon>
        <taxon>Bacillati</taxon>
        <taxon>Actinomycetota</taxon>
        <taxon>Actinomycetes</taxon>
        <taxon>Micrococcales</taxon>
        <taxon>Promicromonosporaceae</taxon>
        <taxon>Isoptericola</taxon>
    </lineage>
</organism>
<dbReference type="RefSeq" id="WP_225566072.1">
    <property type="nucleotide sequence ID" value="NZ_JAIXCQ010000009.1"/>
</dbReference>
<dbReference type="Proteomes" id="UP001319870">
    <property type="component" value="Unassembled WGS sequence"/>
</dbReference>
<dbReference type="EMBL" id="JAIXCQ010000009">
    <property type="protein sequence ID" value="MCA5894309.1"/>
    <property type="molecule type" value="Genomic_DNA"/>
</dbReference>
<dbReference type="InterPro" id="IPR052934">
    <property type="entry name" value="Methyl-DNA_Rec/Restrict_Enz"/>
</dbReference>
<reference evidence="2 3" key="1">
    <citation type="submission" date="2021-09" db="EMBL/GenBank/DDBJ databases">
        <title>Isoptericola luteus sp. nov., a novel bacterium isolated from Harbin, the capital city of Heilongjiang province.</title>
        <authorList>
            <person name="Li J."/>
        </authorList>
    </citation>
    <scope>NUCLEOTIDE SEQUENCE [LARGE SCALE GENOMIC DNA]</scope>
    <source>
        <strain evidence="2 3">NEAU-Y5</strain>
    </source>
</reference>
<sequence length="568" mass="61924">MPVGLDTMSLTRNATLRGLSNTAAGLSAGMTVDDVAAVAQQNSAEDASTWIRSLFVFRNDKLVEDLWVKTAKAGQLEEADALAWAARVWSEPRIAAVVEQTLTDSEGHFDPAKFSTDVVLKAFEDQGVAGNARKAASSLLNQAVQVPLFEPIRHGSTIVGADNFWPTAHLVPLVAQFVNERLQGQVETVVARRGDPIELALLWKANRWLGLSVDEFRRAARPAPPVAASARAAIPSDLALIDGELRRRGQVVLQGAPGVGKTFVAMKYVDWASADRKLDSHLTSIIGTLPKNQRAPRDIAQEIVRIGLTAVWDLTQFHPSYGYEDFVRTLAPKPAPGGVTFRAEHRTLSFAAAVAQELALMRSSCDVIIIVDEINRADIARVFGELLYALEYRDEPVRTPYAVDGDASLVLPGSVLVIGTMNTADRSIALIDYALRRRFTFIDLAPEPSVITTASWVGTADKIAALQLFERVTELFQDDDLANQSLAVGHSYFLPSGNPTTEEDSIRILSRRFAYEVVPLLSEYVAEGLVDGDRFGQLLAEFGVGSPRTPQDQIEGQVHAWLLNPPNP</sequence>
<proteinExistence type="predicted"/>
<feature type="domain" description="AAA+ ATPase" evidence="1">
    <location>
        <begin position="247"/>
        <end position="445"/>
    </location>
</feature>
<protein>
    <submittedName>
        <fullName evidence="2">AAA family ATPase</fullName>
    </submittedName>
</protein>
<name>A0ABS7ZKY8_9MICO</name>
<accession>A0ABS7ZKY8</accession>
<evidence type="ECO:0000313" key="3">
    <source>
        <dbReference type="Proteomes" id="UP001319870"/>
    </source>
</evidence>
<dbReference type="PANTHER" id="PTHR37291">
    <property type="entry name" value="5-METHYLCYTOSINE-SPECIFIC RESTRICTION ENZYME B"/>
    <property type="match status" value="1"/>
</dbReference>
<dbReference type="Pfam" id="PF07728">
    <property type="entry name" value="AAA_5"/>
    <property type="match status" value="1"/>
</dbReference>
<evidence type="ECO:0000313" key="2">
    <source>
        <dbReference type="EMBL" id="MCA5894309.1"/>
    </source>
</evidence>
<dbReference type="InterPro" id="IPR003593">
    <property type="entry name" value="AAA+_ATPase"/>
</dbReference>
<dbReference type="SUPFAM" id="SSF52540">
    <property type="entry name" value="P-loop containing nucleoside triphosphate hydrolases"/>
    <property type="match status" value="1"/>
</dbReference>
<keyword evidence="3" id="KW-1185">Reference proteome</keyword>
<dbReference type="PANTHER" id="PTHR37291:SF1">
    <property type="entry name" value="TYPE IV METHYL-DIRECTED RESTRICTION ENZYME ECOKMCRB SUBUNIT"/>
    <property type="match status" value="1"/>
</dbReference>
<dbReference type="SMART" id="SM00382">
    <property type="entry name" value="AAA"/>
    <property type="match status" value="1"/>
</dbReference>
<gene>
    <name evidence="2" type="ORF">LEP48_13260</name>
</gene>
<evidence type="ECO:0000259" key="1">
    <source>
        <dbReference type="SMART" id="SM00382"/>
    </source>
</evidence>